<dbReference type="SUPFAM" id="SSF51735">
    <property type="entry name" value="NAD(P)-binding Rossmann-fold domains"/>
    <property type="match status" value="1"/>
</dbReference>
<evidence type="ECO:0000256" key="3">
    <source>
        <dbReference type="ARBA" id="ARBA00023002"/>
    </source>
</evidence>
<evidence type="ECO:0000256" key="2">
    <source>
        <dbReference type="ARBA" id="ARBA00022833"/>
    </source>
</evidence>
<gene>
    <name evidence="7" type="ORF">EPJ84_09240</name>
</gene>
<evidence type="ECO:0000256" key="4">
    <source>
        <dbReference type="RuleBase" id="RU361277"/>
    </source>
</evidence>
<dbReference type="GO" id="GO:0016491">
    <property type="term" value="F:oxidoreductase activity"/>
    <property type="evidence" value="ECO:0007669"/>
    <property type="project" value="UniProtKB-KW"/>
</dbReference>
<protein>
    <submittedName>
        <fullName evidence="7">Zinc-binding alcohol dehydrogenase family protein</fullName>
    </submittedName>
</protein>
<comment type="cofactor">
    <cofactor evidence="4">
        <name>Zn(2+)</name>
        <dbReference type="ChEBI" id="CHEBI:29105"/>
    </cofactor>
</comment>
<dbReference type="EMBL" id="SAYE01000015">
    <property type="protein sequence ID" value="TXJ49151.1"/>
    <property type="molecule type" value="Genomic_DNA"/>
</dbReference>
<evidence type="ECO:0000313" key="8">
    <source>
        <dbReference type="Proteomes" id="UP000322307"/>
    </source>
</evidence>
<dbReference type="InterPro" id="IPR013154">
    <property type="entry name" value="ADH-like_N"/>
</dbReference>
<dbReference type="Pfam" id="PF08240">
    <property type="entry name" value="ADH_N"/>
    <property type="match status" value="1"/>
</dbReference>
<accession>A0A5C8FJ09</accession>
<dbReference type="Pfam" id="PF00107">
    <property type="entry name" value="ADH_zinc_N"/>
    <property type="match status" value="1"/>
</dbReference>
<dbReference type="SUPFAM" id="SSF50129">
    <property type="entry name" value="GroES-like"/>
    <property type="match status" value="1"/>
</dbReference>
<reference evidence="7 8" key="1">
    <citation type="journal article" date="1992" name="Lakartidningen">
        <title>[Penicillin V and not amoxicillin is the first choice preparation in acute otitis].</title>
        <authorList>
            <person name="Kamme C."/>
            <person name="Lundgren K."/>
            <person name="Prellner K."/>
        </authorList>
    </citation>
    <scope>NUCLEOTIDE SEQUENCE [LARGE SCALE GENOMIC DNA]</scope>
    <source>
        <strain evidence="7 8">PC3939II</strain>
    </source>
</reference>
<dbReference type="Gene3D" id="3.90.180.10">
    <property type="entry name" value="Medium-chain alcohol dehydrogenases, catalytic domain"/>
    <property type="match status" value="1"/>
</dbReference>
<evidence type="ECO:0000259" key="5">
    <source>
        <dbReference type="Pfam" id="PF00107"/>
    </source>
</evidence>
<comment type="similarity">
    <text evidence="4">Belongs to the zinc-containing alcohol dehydrogenase family.</text>
</comment>
<name>A0A5C8FJ09_9SPIR</name>
<keyword evidence="3" id="KW-0560">Oxidoreductase</keyword>
<dbReference type="Gene3D" id="3.40.50.720">
    <property type="entry name" value="NAD(P)-binding Rossmann-like Domain"/>
    <property type="match status" value="1"/>
</dbReference>
<dbReference type="PROSITE" id="PS00059">
    <property type="entry name" value="ADH_ZINC"/>
    <property type="match status" value="1"/>
</dbReference>
<keyword evidence="2 4" id="KW-0862">Zinc</keyword>
<dbReference type="PANTHER" id="PTHR43401:SF2">
    <property type="entry name" value="L-THREONINE 3-DEHYDROGENASE"/>
    <property type="match status" value="1"/>
</dbReference>
<dbReference type="PANTHER" id="PTHR43401">
    <property type="entry name" value="L-THREONINE 3-DEHYDROGENASE"/>
    <property type="match status" value="1"/>
</dbReference>
<dbReference type="InterPro" id="IPR036291">
    <property type="entry name" value="NAD(P)-bd_dom_sf"/>
</dbReference>
<evidence type="ECO:0000256" key="1">
    <source>
        <dbReference type="ARBA" id="ARBA00022723"/>
    </source>
</evidence>
<dbReference type="InterPro" id="IPR002328">
    <property type="entry name" value="ADH_Zn_CS"/>
</dbReference>
<dbReference type="CDD" id="cd08261">
    <property type="entry name" value="Zn_ADH7"/>
    <property type="match status" value="1"/>
</dbReference>
<dbReference type="RefSeq" id="WP_147718483.1">
    <property type="nucleotide sequence ID" value="NZ_SAYE01000015.1"/>
</dbReference>
<organism evidence="7 8">
    <name type="scientific">Brachyspira aalborgi</name>
    <dbReference type="NCBI Taxonomy" id="29522"/>
    <lineage>
        <taxon>Bacteria</taxon>
        <taxon>Pseudomonadati</taxon>
        <taxon>Spirochaetota</taxon>
        <taxon>Spirochaetia</taxon>
        <taxon>Brachyspirales</taxon>
        <taxon>Brachyspiraceae</taxon>
        <taxon>Brachyspira</taxon>
    </lineage>
</organism>
<feature type="domain" description="Alcohol dehydrogenase-like C-terminal" evidence="5">
    <location>
        <begin position="173"/>
        <end position="297"/>
    </location>
</feature>
<dbReference type="InterPro" id="IPR050129">
    <property type="entry name" value="Zn_alcohol_dh"/>
</dbReference>
<sequence>MKQFITIKPMELICQEVEKPEIKLDNEVLVKVKAAGICGSDVHIYHGTSPVATYPRVMGHEVVGIIENIGSKVTKVKKGDHVIVDQIVSCGNCYPCRIGRPNICCNLKVRGVHTDGGYREYLTAPEDAMHLIPENIPFSDAIMIEPLSIAFQARSRASVVDDDIIFILGAGALGKSMIKAMALTKAKIIVADIFDDKLEEARKLGAHYTVNAKKENMIEIVKKLSGGYGPTVSIDAAGLVSSLADLAEVTCNAGRVITMAFLEEPSQVAIFKITAKELDIRGSRLQNNKFDDVITAVKNGDIDISGLVSHKIPFADTKKAFDLIDSKDSSIKKVVLIFD</sequence>
<dbReference type="Proteomes" id="UP000322307">
    <property type="component" value="Unassembled WGS sequence"/>
</dbReference>
<dbReference type="GO" id="GO:0008270">
    <property type="term" value="F:zinc ion binding"/>
    <property type="evidence" value="ECO:0007669"/>
    <property type="project" value="InterPro"/>
</dbReference>
<comment type="caution">
    <text evidence="7">The sequence shown here is derived from an EMBL/GenBank/DDBJ whole genome shotgun (WGS) entry which is preliminary data.</text>
</comment>
<feature type="domain" description="Alcohol dehydrogenase-like N-terminal" evidence="6">
    <location>
        <begin position="25"/>
        <end position="134"/>
    </location>
</feature>
<dbReference type="InterPro" id="IPR011032">
    <property type="entry name" value="GroES-like_sf"/>
</dbReference>
<proteinExistence type="inferred from homology"/>
<evidence type="ECO:0000259" key="6">
    <source>
        <dbReference type="Pfam" id="PF08240"/>
    </source>
</evidence>
<evidence type="ECO:0000313" key="7">
    <source>
        <dbReference type="EMBL" id="TXJ49151.1"/>
    </source>
</evidence>
<dbReference type="AlphaFoldDB" id="A0A5C8FJ09"/>
<keyword evidence="1 4" id="KW-0479">Metal-binding</keyword>
<dbReference type="InterPro" id="IPR013149">
    <property type="entry name" value="ADH-like_C"/>
</dbReference>